<feature type="transmembrane region" description="Helical" evidence="1">
    <location>
        <begin position="94"/>
        <end position="111"/>
    </location>
</feature>
<proteinExistence type="predicted"/>
<dbReference type="RefSeq" id="WP_185888109.1">
    <property type="nucleotide sequence ID" value="NZ_CP060202.1"/>
</dbReference>
<evidence type="ECO:0000256" key="1">
    <source>
        <dbReference type="SAM" id="Phobius"/>
    </source>
</evidence>
<protein>
    <submittedName>
        <fullName evidence="2">DUF4293 domain-containing protein</fullName>
    </submittedName>
</protein>
<dbReference type="AlphaFoldDB" id="A0A7G7W751"/>
<reference evidence="2 3" key="1">
    <citation type="submission" date="2020-08" db="EMBL/GenBank/DDBJ databases">
        <title>Hymenobacter sp. S2-20-2 genome sequencing.</title>
        <authorList>
            <person name="Jin L."/>
        </authorList>
    </citation>
    <scope>NUCLEOTIDE SEQUENCE [LARGE SCALE GENOMIC DNA]</scope>
    <source>
        <strain evidence="2 3">S2-20-2</strain>
    </source>
</reference>
<evidence type="ECO:0000313" key="3">
    <source>
        <dbReference type="Proteomes" id="UP000515489"/>
    </source>
</evidence>
<keyword evidence="1" id="KW-0812">Transmembrane</keyword>
<keyword evidence="3" id="KW-1185">Reference proteome</keyword>
<feature type="transmembrane region" description="Helical" evidence="1">
    <location>
        <begin position="63"/>
        <end position="82"/>
    </location>
</feature>
<feature type="transmembrane region" description="Helical" evidence="1">
    <location>
        <begin position="131"/>
        <end position="148"/>
    </location>
</feature>
<name>A0A7G7W751_9BACT</name>
<keyword evidence="1" id="KW-0472">Membrane</keyword>
<accession>A0A7G7W751</accession>
<keyword evidence="1" id="KW-1133">Transmembrane helix</keyword>
<dbReference type="Proteomes" id="UP000515489">
    <property type="component" value="Chromosome"/>
</dbReference>
<dbReference type="Pfam" id="PF14126">
    <property type="entry name" value="DUF4293"/>
    <property type="match status" value="1"/>
</dbReference>
<dbReference type="KEGG" id="hsk:H4317_18970"/>
<dbReference type="InterPro" id="IPR025635">
    <property type="entry name" value="DUF4293"/>
</dbReference>
<evidence type="ECO:0000313" key="2">
    <source>
        <dbReference type="EMBL" id="QNH62194.1"/>
    </source>
</evidence>
<organism evidence="2 3">
    <name type="scientific">Hymenobacter sediminicola</name>
    <dbReference type="NCBI Taxonomy" id="2761579"/>
    <lineage>
        <taxon>Bacteria</taxon>
        <taxon>Pseudomonadati</taxon>
        <taxon>Bacteroidota</taxon>
        <taxon>Cytophagia</taxon>
        <taxon>Cytophagales</taxon>
        <taxon>Hymenobacteraceae</taxon>
        <taxon>Hymenobacter</taxon>
    </lineage>
</organism>
<dbReference type="EMBL" id="CP060202">
    <property type="protein sequence ID" value="QNH62194.1"/>
    <property type="molecule type" value="Genomic_DNA"/>
</dbReference>
<feature type="transmembrane region" description="Helical" evidence="1">
    <location>
        <begin position="7"/>
        <end position="26"/>
    </location>
</feature>
<sequence>MIQRIQSVFLLLLALCMVAVLFLPLWHKADPTTGQELTMTALEFSYNFETKGPENGLTPPGPVWVIAAFAAASAAVALFEIFQFRNRFLQLKLGMLNLLLILCTIGAGFYFSTLGEQALNVKMLGSYQAGFYLPTLALMLNLLANRFIRRDEQLVRSMDRLR</sequence>
<gene>
    <name evidence="2" type="ORF">H4317_18970</name>
</gene>